<dbReference type="InterPro" id="IPR020287">
    <property type="entry name" value="Tail_sheath_C"/>
</dbReference>
<protein>
    <recommendedName>
        <fullName evidence="6">Phage tail protein</fullName>
    </recommendedName>
</protein>
<organism evidence="4 5">
    <name type="scientific">Paraburkholderia phytofirmans OLGA172</name>
    <dbReference type="NCBI Taxonomy" id="1417228"/>
    <lineage>
        <taxon>Bacteria</taxon>
        <taxon>Pseudomonadati</taxon>
        <taxon>Pseudomonadota</taxon>
        <taxon>Betaproteobacteria</taxon>
        <taxon>Burkholderiales</taxon>
        <taxon>Burkholderiaceae</taxon>
        <taxon>Paraburkholderia</taxon>
    </lineage>
</organism>
<dbReference type="Pfam" id="PF17482">
    <property type="entry name" value="Phage_sheath_1C"/>
    <property type="match status" value="1"/>
</dbReference>
<sequence>MNGKEASGSSGDTYTYTDSVSFQPNAAYDVQSYFQNGGGPCYILPLKYPAAQADYDAVPSIIDRENDITLLVPTTSLNNALQGVLSGMLTSDKRYFYIAGSSDGSPLSSAQPDQIAMYYPYLTTNYYPYSRSPDASITVSGYIDGNNKTGNEVTNLAQLKSVNPAEYNTVSAEIDQMVSADLSNTLLLAPGAAIAGVYCRTDATRGVWKAPANVALSGFVGASAMVTDDQQGAMNDAGINVIRNFSNRGLIVWGARTLAGTAKNSDTSWRYVPVRRLFNSAERDIKTTMQTMVFEPNNAPTWEKVRSAIENYLYSLWIQGALLGATPKEAYFVQIGLNVTMTADQIAQGQMIATVGMAAVRPAEFIILQFTQSMSS</sequence>
<reference evidence="4 5" key="1">
    <citation type="journal article" date="2016" name="Gene">
        <title>PacBio SMRT assembly of a complex multi-replicon genome reveals chlorocatechol degradative operon in a region of genome plasticity.</title>
        <authorList>
            <person name="Ricker N."/>
            <person name="Shen S.Y."/>
            <person name="Goordial J."/>
            <person name="Jin S."/>
            <person name="Fulthorpe R.R."/>
        </authorList>
    </citation>
    <scope>NUCLEOTIDE SEQUENCE [LARGE SCALE GENOMIC DNA]</scope>
    <source>
        <strain evidence="4 5">OLGA172</strain>
    </source>
</reference>
<evidence type="ECO:0008006" key="6">
    <source>
        <dbReference type="Google" id="ProtNLM"/>
    </source>
</evidence>
<evidence type="ECO:0000256" key="1">
    <source>
        <dbReference type="ARBA" id="ARBA00008005"/>
    </source>
</evidence>
<accession>A0A160FIG1</accession>
<evidence type="ECO:0000259" key="2">
    <source>
        <dbReference type="Pfam" id="PF04984"/>
    </source>
</evidence>
<dbReference type="InterPro" id="IPR035089">
    <property type="entry name" value="Phage_sheath_subtilisin"/>
</dbReference>
<dbReference type="EMBL" id="CP014578">
    <property type="protein sequence ID" value="ANB72001.1"/>
    <property type="molecule type" value="Genomic_DNA"/>
</dbReference>
<dbReference type="Proteomes" id="UP000076852">
    <property type="component" value="Chromosome 1"/>
</dbReference>
<dbReference type="PANTHER" id="PTHR35861">
    <property type="match status" value="1"/>
</dbReference>
<dbReference type="STRING" id="1804984.AYM40_06175"/>
<dbReference type="AlphaFoldDB" id="A0A160FIG1"/>
<comment type="similarity">
    <text evidence="1">Belongs to the myoviridae tail sheath protein family.</text>
</comment>
<proteinExistence type="inferred from homology"/>
<dbReference type="PANTHER" id="PTHR35861:SF1">
    <property type="entry name" value="PHAGE TAIL SHEATH PROTEIN"/>
    <property type="match status" value="1"/>
</dbReference>
<dbReference type="Pfam" id="PF04984">
    <property type="entry name" value="Phage_sheath_1"/>
    <property type="match status" value="1"/>
</dbReference>
<evidence type="ECO:0000259" key="3">
    <source>
        <dbReference type="Pfam" id="PF17482"/>
    </source>
</evidence>
<dbReference type="InterPro" id="IPR052042">
    <property type="entry name" value="Tail_sheath_structural"/>
</dbReference>
<name>A0A160FIG1_9BURK</name>
<dbReference type="KEGG" id="buz:AYM40_06175"/>
<feature type="domain" description="Tail sheath protein C-terminal" evidence="3">
    <location>
        <begin position="265"/>
        <end position="371"/>
    </location>
</feature>
<keyword evidence="5" id="KW-1185">Reference proteome</keyword>
<feature type="domain" description="Tail sheath protein subtilisin-like" evidence="2">
    <location>
        <begin position="140"/>
        <end position="258"/>
    </location>
</feature>
<dbReference type="Gene3D" id="3.40.50.11780">
    <property type="match status" value="1"/>
</dbReference>
<evidence type="ECO:0000313" key="4">
    <source>
        <dbReference type="EMBL" id="ANB72001.1"/>
    </source>
</evidence>
<evidence type="ECO:0000313" key="5">
    <source>
        <dbReference type="Proteomes" id="UP000076852"/>
    </source>
</evidence>
<gene>
    <name evidence="4" type="ORF">AYM40_06175</name>
</gene>